<feature type="domain" description="Beta-lactamase-related" evidence="4">
    <location>
        <begin position="51"/>
        <end position="386"/>
    </location>
</feature>
<reference evidence="6 7" key="1">
    <citation type="journal article" date="2017" name="G3 (Bethesda)">
        <title>First Draft Genome Sequence of the Pathogenic Fungus Lomentospora prolificans (Formerly Scedosporium prolificans).</title>
        <authorList>
            <person name="Luo R."/>
            <person name="Zimin A."/>
            <person name="Workman R."/>
            <person name="Fan Y."/>
            <person name="Pertea G."/>
            <person name="Grossman N."/>
            <person name="Wear M.P."/>
            <person name="Jia B."/>
            <person name="Miller H."/>
            <person name="Casadevall A."/>
            <person name="Timp W."/>
            <person name="Zhang S.X."/>
            <person name="Salzberg S.L."/>
        </authorList>
    </citation>
    <scope>NUCLEOTIDE SEQUENCE [LARGE SCALE GENOMIC DNA]</scope>
    <source>
        <strain evidence="6 7">JHH-5317</strain>
    </source>
</reference>
<dbReference type="SUPFAM" id="SSF56601">
    <property type="entry name" value="beta-lactamase/transpeptidase-like"/>
    <property type="match status" value="1"/>
</dbReference>
<protein>
    <recommendedName>
        <fullName evidence="8">Beta-lactamase-related domain-containing protein</fullName>
    </recommendedName>
</protein>
<dbReference type="Gene3D" id="3.40.710.10">
    <property type="entry name" value="DD-peptidase/beta-lactamase superfamily"/>
    <property type="match status" value="1"/>
</dbReference>
<organism evidence="6 7">
    <name type="scientific">Lomentospora prolificans</name>
    <dbReference type="NCBI Taxonomy" id="41688"/>
    <lineage>
        <taxon>Eukaryota</taxon>
        <taxon>Fungi</taxon>
        <taxon>Dikarya</taxon>
        <taxon>Ascomycota</taxon>
        <taxon>Pezizomycotina</taxon>
        <taxon>Sordariomycetes</taxon>
        <taxon>Hypocreomycetidae</taxon>
        <taxon>Microascales</taxon>
        <taxon>Microascaceae</taxon>
        <taxon>Lomentospora</taxon>
    </lineage>
</organism>
<dbReference type="Pfam" id="PF11954">
    <property type="entry name" value="DUF3471"/>
    <property type="match status" value="1"/>
</dbReference>
<keyword evidence="3" id="KW-0732">Signal</keyword>
<dbReference type="InterPro" id="IPR021860">
    <property type="entry name" value="Peptidase_S12_Pab87-rel_C"/>
</dbReference>
<evidence type="ECO:0000256" key="3">
    <source>
        <dbReference type="SAM" id="SignalP"/>
    </source>
</evidence>
<dbReference type="STRING" id="41688.A0A2N3N837"/>
<evidence type="ECO:0000256" key="1">
    <source>
        <dbReference type="ARBA" id="ARBA00038215"/>
    </source>
</evidence>
<evidence type="ECO:0000259" key="4">
    <source>
        <dbReference type="Pfam" id="PF00144"/>
    </source>
</evidence>
<feature type="region of interest" description="Disordered" evidence="2">
    <location>
        <begin position="24"/>
        <end position="46"/>
    </location>
</feature>
<feature type="signal peptide" evidence="3">
    <location>
        <begin position="1"/>
        <end position="21"/>
    </location>
</feature>
<evidence type="ECO:0000259" key="5">
    <source>
        <dbReference type="Pfam" id="PF11954"/>
    </source>
</evidence>
<dbReference type="PANTHER" id="PTHR46825:SF9">
    <property type="entry name" value="BETA-LACTAMASE-RELATED DOMAIN-CONTAINING PROTEIN"/>
    <property type="match status" value="1"/>
</dbReference>
<dbReference type="InterPro" id="IPR050491">
    <property type="entry name" value="AmpC-like"/>
</dbReference>
<name>A0A2N3N837_9PEZI</name>
<dbReference type="InterPro" id="IPR001466">
    <property type="entry name" value="Beta-lactam-related"/>
</dbReference>
<evidence type="ECO:0000313" key="7">
    <source>
        <dbReference type="Proteomes" id="UP000233524"/>
    </source>
</evidence>
<comment type="caution">
    <text evidence="6">The sequence shown here is derived from an EMBL/GenBank/DDBJ whole genome shotgun (WGS) entry which is preliminary data.</text>
</comment>
<dbReference type="PANTHER" id="PTHR46825">
    <property type="entry name" value="D-ALANYL-D-ALANINE-CARBOXYPEPTIDASE/ENDOPEPTIDASE AMPH"/>
    <property type="match status" value="1"/>
</dbReference>
<dbReference type="Pfam" id="PF00144">
    <property type="entry name" value="Beta-lactamase"/>
    <property type="match status" value="1"/>
</dbReference>
<evidence type="ECO:0000313" key="6">
    <source>
        <dbReference type="EMBL" id="PKS08616.1"/>
    </source>
</evidence>
<dbReference type="VEuPathDB" id="FungiDB:jhhlp_005003"/>
<comment type="similarity">
    <text evidence="1">Belongs to the peptidase S12 family.</text>
</comment>
<dbReference type="OrthoDB" id="5946976at2759"/>
<dbReference type="Proteomes" id="UP000233524">
    <property type="component" value="Unassembled WGS sequence"/>
</dbReference>
<gene>
    <name evidence="6" type="ORF">jhhlp_005003</name>
</gene>
<evidence type="ECO:0000256" key="2">
    <source>
        <dbReference type="SAM" id="MobiDB-lite"/>
    </source>
</evidence>
<accession>A0A2N3N837</accession>
<keyword evidence="7" id="KW-1185">Reference proteome</keyword>
<proteinExistence type="inferred from homology"/>
<dbReference type="InterPro" id="IPR012338">
    <property type="entry name" value="Beta-lactam/transpept-like"/>
</dbReference>
<evidence type="ECO:0008006" key="8">
    <source>
        <dbReference type="Google" id="ProtNLM"/>
    </source>
</evidence>
<sequence length="552" mass="61398">MRTLAATTSVAAVLVPRGVIAQGSQAQVPMSPNPPAPDLDSSRGSPLTDDFKKYVDDLREEWHVPGISVGVVDGDETYTSGYGHARLDPDVEATPDTLYYIGSITKGMTSASLLYVLDSTANSSRPLSLDSKVHDLIPEDFVLSDDYATLHANVRDLLCHRLGYPRHDLSYGGPGFKAKDGVRLLRHLQMTKEFREEFQYFNIGYQVAQHIVETLTGKWIGDVFDEAIFGPLGMDSSTVELKVAENMSDRLAKGYAYNNATKESLDLQPWWDGDLVGPGGVISSVVDFTKYLRAMISQDLPFSKKLQDALVTPLIPGNTRVTPPNELSHELYALGWQITHYRGHRLIYHNGGTPGFTTMNGFLPEKKWGAVVFTNGDLGGSVSSEAAFYRLLDDFLGVEPENRHDASSKYVSYISKRQDRYLNARKTLFPDAPNPPLPHALPLEDYQGTYFNPGYRNIKLSLVNPADDFPIADKSKKILQAVIALEWEAVLDFEHVSGENFAFYLNLRARAPMLQEIGPAEFVIGSNGKVMRLGMQLEPSLEEKIWFDRLEV</sequence>
<feature type="domain" description="Peptidase S12 Pab87-related C-terminal" evidence="5">
    <location>
        <begin position="433"/>
        <end position="548"/>
    </location>
</feature>
<dbReference type="EMBL" id="NLAX01000095">
    <property type="protein sequence ID" value="PKS08616.1"/>
    <property type="molecule type" value="Genomic_DNA"/>
</dbReference>
<dbReference type="AlphaFoldDB" id="A0A2N3N837"/>
<dbReference type="InParanoid" id="A0A2N3N837"/>
<feature type="chain" id="PRO_5014807415" description="Beta-lactamase-related domain-containing protein" evidence="3">
    <location>
        <begin position="22"/>
        <end position="552"/>
    </location>
</feature>